<keyword evidence="6 8" id="KW-0472">Membrane</keyword>
<dbReference type="AlphaFoldDB" id="A0A916YKH8"/>
<feature type="transmembrane region" description="Helical" evidence="8">
    <location>
        <begin position="38"/>
        <end position="59"/>
    </location>
</feature>
<comment type="similarity">
    <text evidence="2">Belongs to the bacterial sugar transferase family.</text>
</comment>
<evidence type="ECO:0000313" key="10">
    <source>
        <dbReference type="EMBL" id="GGD49341.1"/>
    </source>
</evidence>
<keyword evidence="11" id="KW-1185">Reference proteome</keyword>
<protein>
    <recommendedName>
        <fullName evidence="9">Bacterial sugar transferase domain-containing protein</fullName>
    </recommendedName>
</protein>
<feature type="domain" description="Bacterial sugar transferase" evidence="9">
    <location>
        <begin position="240"/>
        <end position="428"/>
    </location>
</feature>
<sequence>MQGAVAVLDGAAVNLALFVACALSGIPFSHRTMDFAGLLPPLTVGAAIVSGAYQGRTLLSPLASAARGGRAMLYAASAGMFVLFAVKATQDVSRAASVTGVLLGICLVAVCRMVVAIHVRGTCNAVAERILLIEDGARCADVAWARRAEARTMGLEPDADDPFMLGRIGDLMHRMDRVVVCCPEDRRERWAEVLKSFDARGEIIDAQVDRLGVIGAGRVGNRGTLVVAAHPLAPHHRIVKRGFDLVFSLAALVLLSPVFAIVALAILREDRGPVLFRQDRLGQGNRTFRMLKFRSMRVDQCDTKADRLTSRDDPRVTRVGQFIRATSIDELPQLVNVLTGQMSIVGPRPHAPMAKAGTKLYWQVDRRYWERHALKPGLTGLAQVRGHRGATDHEDHLRARLQADLEYRNGWSIWRDLRIVLATIRVLIHPRAY</sequence>
<evidence type="ECO:0000259" key="9">
    <source>
        <dbReference type="Pfam" id="PF02397"/>
    </source>
</evidence>
<organism evidence="10 11">
    <name type="scientific">Croceicoccus pelagius</name>
    <dbReference type="NCBI Taxonomy" id="1703341"/>
    <lineage>
        <taxon>Bacteria</taxon>
        <taxon>Pseudomonadati</taxon>
        <taxon>Pseudomonadota</taxon>
        <taxon>Alphaproteobacteria</taxon>
        <taxon>Sphingomonadales</taxon>
        <taxon>Erythrobacteraceae</taxon>
        <taxon>Croceicoccus</taxon>
    </lineage>
</organism>
<feature type="transmembrane region" description="Helical" evidence="8">
    <location>
        <begin position="95"/>
        <end position="115"/>
    </location>
</feature>
<accession>A0A916YKH8</accession>
<dbReference type="EMBL" id="BMIO01000007">
    <property type="protein sequence ID" value="GGD49341.1"/>
    <property type="molecule type" value="Genomic_DNA"/>
</dbReference>
<keyword evidence="4 8" id="KW-0812">Transmembrane</keyword>
<keyword evidence="3" id="KW-0808">Transferase</keyword>
<proteinExistence type="inferred from homology"/>
<feature type="transmembrane region" description="Helical" evidence="8">
    <location>
        <begin position="7"/>
        <end position="26"/>
    </location>
</feature>
<feature type="transmembrane region" description="Helical" evidence="8">
    <location>
        <begin position="71"/>
        <end position="89"/>
    </location>
</feature>
<dbReference type="PANTHER" id="PTHR30576">
    <property type="entry name" value="COLANIC BIOSYNTHESIS UDP-GLUCOSE LIPID CARRIER TRANSFERASE"/>
    <property type="match status" value="1"/>
</dbReference>
<comment type="caution">
    <text evidence="10">The sequence shown here is derived from an EMBL/GenBank/DDBJ whole genome shotgun (WGS) entry which is preliminary data.</text>
</comment>
<dbReference type="GO" id="GO:0016780">
    <property type="term" value="F:phosphotransferase activity, for other substituted phosphate groups"/>
    <property type="evidence" value="ECO:0007669"/>
    <property type="project" value="TreeGrafter"/>
</dbReference>
<dbReference type="Pfam" id="PF02397">
    <property type="entry name" value="Bac_transf"/>
    <property type="match status" value="1"/>
</dbReference>
<evidence type="ECO:0000256" key="4">
    <source>
        <dbReference type="ARBA" id="ARBA00022692"/>
    </source>
</evidence>
<reference evidence="10 11" key="1">
    <citation type="journal article" date="2014" name="Int. J. Syst. Evol. Microbiol.">
        <title>Complete genome sequence of Corynebacterium casei LMG S-19264T (=DSM 44701T), isolated from a smear-ripened cheese.</title>
        <authorList>
            <consortium name="US DOE Joint Genome Institute (JGI-PGF)"/>
            <person name="Walter F."/>
            <person name="Albersmeier A."/>
            <person name="Kalinowski J."/>
            <person name="Ruckert C."/>
        </authorList>
    </citation>
    <scope>NUCLEOTIDE SEQUENCE [LARGE SCALE GENOMIC DNA]</scope>
    <source>
        <strain evidence="10 11">CGMCC 1.15358</strain>
    </source>
</reference>
<name>A0A916YKH8_9SPHN</name>
<dbReference type="InterPro" id="IPR003362">
    <property type="entry name" value="Bact_transf"/>
</dbReference>
<evidence type="ECO:0000256" key="8">
    <source>
        <dbReference type="SAM" id="Phobius"/>
    </source>
</evidence>
<evidence type="ECO:0000313" key="11">
    <source>
        <dbReference type="Proteomes" id="UP000598997"/>
    </source>
</evidence>
<dbReference type="GO" id="GO:0000271">
    <property type="term" value="P:polysaccharide biosynthetic process"/>
    <property type="evidence" value="ECO:0007669"/>
    <property type="project" value="UniProtKB-KW"/>
</dbReference>
<evidence type="ECO:0000256" key="3">
    <source>
        <dbReference type="ARBA" id="ARBA00022679"/>
    </source>
</evidence>
<dbReference type="PANTHER" id="PTHR30576:SF0">
    <property type="entry name" value="UNDECAPRENYL-PHOSPHATE N-ACETYLGALACTOSAMINYL 1-PHOSPHATE TRANSFERASE-RELATED"/>
    <property type="match status" value="1"/>
</dbReference>
<comment type="subcellular location">
    <subcellularLocation>
        <location evidence="1">Membrane</location>
        <topology evidence="1">Multi-pass membrane protein</topology>
    </subcellularLocation>
</comment>
<evidence type="ECO:0000256" key="2">
    <source>
        <dbReference type="ARBA" id="ARBA00006464"/>
    </source>
</evidence>
<feature type="transmembrane region" description="Helical" evidence="8">
    <location>
        <begin position="245"/>
        <end position="267"/>
    </location>
</feature>
<gene>
    <name evidence="10" type="ORF">GCM10010989_24510</name>
</gene>
<keyword evidence="7" id="KW-0270">Exopolysaccharide synthesis</keyword>
<dbReference type="NCBIfam" id="TIGR03025">
    <property type="entry name" value="EPS_sugtrans"/>
    <property type="match status" value="1"/>
</dbReference>
<dbReference type="InterPro" id="IPR017475">
    <property type="entry name" value="EPS_sugar_tfrase"/>
</dbReference>
<evidence type="ECO:0000256" key="5">
    <source>
        <dbReference type="ARBA" id="ARBA00022989"/>
    </source>
</evidence>
<evidence type="ECO:0000256" key="6">
    <source>
        <dbReference type="ARBA" id="ARBA00023136"/>
    </source>
</evidence>
<evidence type="ECO:0000256" key="1">
    <source>
        <dbReference type="ARBA" id="ARBA00004141"/>
    </source>
</evidence>
<evidence type="ECO:0000256" key="7">
    <source>
        <dbReference type="ARBA" id="ARBA00023169"/>
    </source>
</evidence>
<dbReference type="Proteomes" id="UP000598997">
    <property type="component" value="Unassembled WGS sequence"/>
</dbReference>
<dbReference type="GO" id="GO:0016020">
    <property type="term" value="C:membrane"/>
    <property type="evidence" value="ECO:0007669"/>
    <property type="project" value="UniProtKB-SubCell"/>
</dbReference>
<keyword evidence="5 8" id="KW-1133">Transmembrane helix</keyword>